<dbReference type="Gene3D" id="4.10.520.10">
    <property type="entry name" value="IHF-like DNA-binding proteins"/>
    <property type="match status" value="1"/>
</dbReference>
<sequence length="213" mass="24031">MAATYTMQEMKDLHNENETILYPRMIIKGQCSTEELIEDIAHHTTYNTGELRGMIMALKDAMAREMSRGYSVKLDEIGTFTPSLGITEGKEAEQPAGETRRNARSIKIRNINFRADKELIRKTEGHCTLERESGTSKLKTSHHSSEKRLKMALDFLTTHPYMTVADYMALTGLSHTTAARELQKWGTTPETGILPKGQRTHRVYVAVTAKEKG</sequence>
<dbReference type="EMBL" id="QSQT01000007">
    <property type="protein sequence ID" value="RGK56961.1"/>
    <property type="molecule type" value="Genomic_DNA"/>
</dbReference>
<dbReference type="AlphaFoldDB" id="A0A3E4N5I3"/>
<dbReference type="Pfam" id="PF18291">
    <property type="entry name" value="HU-HIG"/>
    <property type="match status" value="1"/>
</dbReference>
<evidence type="ECO:0000256" key="1">
    <source>
        <dbReference type="ARBA" id="ARBA00023125"/>
    </source>
</evidence>
<feature type="domain" description="HU" evidence="2">
    <location>
        <begin position="1"/>
        <end position="131"/>
    </location>
</feature>
<evidence type="ECO:0000313" key="3">
    <source>
        <dbReference type="EMBL" id="RGK56961.1"/>
    </source>
</evidence>
<reference evidence="3 4" key="1">
    <citation type="submission" date="2018-08" db="EMBL/GenBank/DDBJ databases">
        <title>A genome reference for cultivated species of the human gut microbiota.</title>
        <authorList>
            <person name="Zou Y."/>
            <person name="Xue W."/>
            <person name="Luo G."/>
        </authorList>
    </citation>
    <scope>NUCLEOTIDE SEQUENCE [LARGE SCALE GENOMIC DNA]</scope>
    <source>
        <strain evidence="3 4">TF10-3AC</strain>
    </source>
</reference>
<comment type="caution">
    <text evidence="3">The sequence shown here is derived from an EMBL/GenBank/DDBJ whole genome shotgun (WGS) entry which is preliminary data.</text>
</comment>
<dbReference type="GO" id="GO:0003677">
    <property type="term" value="F:DNA binding"/>
    <property type="evidence" value="ECO:0007669"/>
    <property type="project" value="UniProtKB-KW"/>
</dbReference>
<dbReference type="SUPFAM" id="SSF47729">
    <property type="entry name" value="IHF-like DNA-binding proteins"/>
    <property type="match status" value="1"/>
</dbReference>
<accession>A0A3E4N5I3</accession>
<dbReference type="Proteomes" id="UP000260862">
    <property type="component" value="Unassembled WGS sequence"/>
</dbReference>
<name>A0A3E4N5I3_9BACT</name>
<dbReference type="RefSeq" id="WP_117671367.1">
    <property type="nucleotide sequence ID" value="NZ_CABOGR010000007.1"/>
</dbReference>
<dbReference type="InterPro" id="IPR041607">
    <property type="entry name" value="HU-HIG"/>
</dbReference>
<evidence type="ECO:0000259" key="2">
    <source>
        <dbReference type="Pfam" id="PF18291"/>
    </source>
</evidence>
<keyword evidence="4" id="KW-1185">Reference proteome</keyword>
<dbReference type="Gene3D" id="1.10.10.10">
    <property type="entry name" value="Winged helix-like DNA-binding domain superfamily/Winged helix DNA-binding domain"/>
    <property type="match status" value="1"/>
</dbReference>
<dbReference type="NCBIfam" id="TIGR01201">
    <property type="entry name" value="HU_rel"/>
    <property type="match status" value="1"/>
</dbReference>
<protein>
    <submittedName>
        <fullName evidence="3">DNA-binding protein</fullName>
    </submittedName>
</protein>
<evidence type="ECO:0000313" key="4">
    <source>
        <dbReference type="Proteomes" id="UP000260862"/>
    </source>
</evidence>
<dbReference type="InterPro" id="IPR036388">
    <property type="entry name" value="WH-like_DNA-bd_sf"/>
</dbReference>
<dbReference type="InterPro" id="IPR005902">
    <property type="entry name" value="HU_DNA-bd_put"/>
</dbReference>
<dbReference type="InterPro" id="IPR010992">
    <property type="entry name" value="IHF-like_DNA-bd_dom_sf"/>
</dbReference>
<gene>
    <name evidence="3" type="ORF">DXD04_04860</name>
</gene>
<proteinExistence type="predicted"/>
<keyword evidence="1 3" id="KW-0238">DNA-binding</keyword>
<organism evidence="3 4">
    <name type="scientific">Phocaeicola plebeius</name>
    <dbReference type="NCBI Taxonomy" id="310297"/>
    <lineage>
        <taxon>Bacteria</taxon>
        <taxon>Pseudomonadati</taxon>
        <taxon>Bacteroidota</taxon>
        <taxon>Bacteroidia</taxon>
        <taxon>Bacteroidales</taxon>
        <taxon>Bacteroidaceae</taxon>
        <taxon>Phocaeicola</taxon>
    </lineage>
</organism>